<gene>
    <name evidence="1" type="ORF">A7K91_00120</name>
</gene>
<dbReference type="AlphaFoldDB" id="A0A1A5YM69"/>
<sequence length="78" mass="8711">MKYYKAIGAIPSAKIMSSKEIDQLVAQSLRKPVAPANIPVDNKPKPVAKHKGMFEHLKEEAIIRNDAEKTARLFTHLS</sequence>
<dbReference type="EMBL" id="LYPA01000044">
    <property type="protein sequence ID" value="OBR66724.1"/>
    <property type="molecule type" value="Genomic_DNA"/>
</dbReference>
<proteinExistence type="predicted"/>
<keyword evidence="2" id="KW-1185">Reference proteome</keyword>
<dbReference type="RefSeq" id="WP_068681370.1">
    <property type="nucleotide sequence ID" value="NZ_LYPA01000044.1"/>
</dbReference>
<evidence type="ECO:0000313" key="2">
    <source>
        <dbReference type="Proteomes" id="UP000092024"/>
    </source>
</evidence>
<comment type="caution">
    <text evidence="1">The sequence shown here is derived from an EMBL/GenBank/DDBJ whole genome shotgun (WGS) entry which is preliminary data.</text>
</comment>
<dbReference type="Proteomes" id="UP000092024">
    <property type="component" value="Unassembled WGS sequence"/>
</dbReference>
<evidence type="ECO:0000313" key="1">
    <source>
        <dbReference type="EMBL" id="OBR66724.1"/>
    </source>
</evidence>
<reference evidence="1 2" key="1">
    <citation type="submission" date="2016-05" db="EMBL/GenBank/DDBJ databases">
        <title>Paenibacillus oryzae. sp. nov., isolated from the rice root.</title>
        <authorList>
            <person name="Zhang J."/>
            <person name="Zhang X."/>
        </authorList>
    </citation>
    <scope>NUCLEOTIDE SEQUENCE [LARGE SCALE GENOMIC DNA]</scope>
    <source>
        <strain evidence="1 2">1DrF-4</strain>
    </source>
</reference>
<accession>A0A1A5YM69</accession>
<protein>
    <submittedName>
        <fullName evidence="1">Uncharacterized protein</fullName>
    </submittedName>
</protein>
<name>A0A1A5YM69_9BACL</name>
<organism evidence="1 2">
    <name type="scientific">Paenibacillus oryzae</name>
    <dbReference type="NCBI Taxonomy" id="1844972"/>
    <lineage>
        <taxon>Bacteria</taxon>
        <taxon>Bacillati</taxon>
        <taxon>Bacillota</taxon>
        <taxon>Bacilli</taxon>
        <taxon>Bacillales</taxon>
        <taxon>Paenibacillaceae</taxon>
        <taxon>Paenibacillus</taxon>
    </lineage>
</organism>